<evidence type="ECO:0000256" key="1">
    <source>
        <dbReference type="SAM" id="MobiDB-lite"/>
    </source>
</evidence>
<keyword evidence="3" id="KW-1185">Reference proteome</keyword>
<feature type="region of interest" description="Disordered" evidence="1">
    <location>
        <begin position="141"/>
        <end position="171"/>
    </location>
</feature>
<sequence>MTDTAKRPTDDDLADRLGSLDDLAREGLFRLHDHLDEVDDFLSWLREEIPSDGDGIVAEIHDLVEAVDEFEDIVAELDPEALAEAIDLDEIDAEDVRAVMDSEEDLDLRDLLAVLDLEGLWHATDVRDLWTEIRKFQEEADDVDFGGDDGEADGDGEGDGLDVPGVDTDDVGMDDVPTDLADDLSEKRIQSTVMDGVEEFRSSVLAARAELKEVVEENRERAEDRSREVHSRNPTAVSTLPRSRSTTRFVGRFSTVPRETRYSSAENKRRLYGRRLERETEEVAEDA</sequence>
<reference evidence="2 3" key="1">
    <citation type="submission" date="2020-06" db="EMBL/GenBank/DDBJ databases">
        <title>NJ-3-1, isolated from saline soil.</title>
        <authorList>
            <person name="Cui H.L."/>
            <person name="Shi X."/>
        </authorList>
    </citation>
    <scope>NUCLEOTIDE SEQUENCE [LARGE SCALE GENOMIC DNA]</scope>
    <source>
        <strain evidence="2 3">NJ-3-1</strain>
    </source>
</reference>
<evidence type="ECO:0000313" key="2">
    <source>
        <dbReference type="EMBL" id="QLG60700.1"/>
    </source>
</evidence>
<dbReference type="RefSeq" id="WP_179267286.1">
    <property type="nucleotide sequence ID" value="NZ_CP058579.1"/>
</dbReference>
<organism evidence="2 3">
    <name type="scientific">Halorarum salinum</name>
    <dbReference type="NCBI Taxonomy" id="2743089"/>
    <lineage>
        <taxon>Archaea</taxon>
        <taxon>Methanobacteriati</taxon>
        <taxon>Methanobacteriota</taxon>
        <taxon>Stenosarchaea group</taxon>
        <taxon>Halobacteria</taxon>
        <taxon>Halobacteriales</taxon>
        <taxon>Haloferacaceae</taxon>
        <taxon>Halorarum</taxon>
    </lineage>
</organism>
<dbReference type="Proteomes" id="UP000509626">
    <property type="component" value="Chromosome"/>
</dbReference>
<dbReference type="GeneID" id="56036322"/>
<evidence type="ECO:0000313" key="3">
    <source>
        <dbReference type="Proteomes" id="UP000509626"/>
    </source>
</evidence>
<dbReference type="AlphaFoldDB" id="A0A7D5QA71"/>
<protein>
    <submittedName>
        <fullName evidence="2">Uncharacterized protein</fullName>
    </submittedName>
</protein>
<feature type="compositionally biased region" description="Polar residues" evidence="1">
    <location>
        <begin position="232"/>
        <end position="245"/>
    </location>
</feature>
<gene>
    <name evidence="2" type="ORF">HUG12_02645</name>
</gene>
<dbReference type="OrthoDB" id="343254at2157"/>
<feature type="compositionally biased region" description="Basic and acidic residues" evidence="1">
    <location>
        <begin position="219"/>
        <end position="231"/>
    </location>
</feature>
<dbReference type="KEGG" id="halu:HUG12_02645"/>
<name>A0A7D5QA71_9EURY</name>
<dbReference type="EMBL" id="CP058579">
    <property type="protein sequence ID" value="QLG60700.1"/>
    <property type="molecule type" value="Genomic_DNA"/>
</dbReference>
<accession>A0A7D5QA71</accession>
<proteinExistence type="predicted"/>
<feature type="region of interest" description="Disordered" evidence="1">
    <location>
        <begin position="219"/>
        <end position="245"/>
    </location>
</feature>
<feature type="compositionally biased region" description="Acidic residues" evidence="1">
    <location>
        <begin position="141"/>
        <end position="160"/>
    </location>
</feature>